<evidence type="ECO:0000313" key="2">
    <source>
        <dbReference type="Proteomes" id="UP000199467"/>
    </source>
</evidence>
<gene>
    <name evidence="1" type="ORF">SAMN05216576_10793</name>
</gene>
<dbReference type="GeneID" id="95971619"/>
<sequence length="160" mass="18276">MLDPVVITRAMRTLTIPLKGIYFDQIAAGIKPEEFRLVTPFWRRRLVGQDYDLIELTRGYPKRGDTSRRLVLPWKGYRIITICHPHFGPDHVEVFAIDVARPAPAEMKIGDWIEYDLVTPRRHTRARLIANQDDLVTAGSLLADPTSGWRAATRDWGQAA</sequence>
<accession>A0A1G6PTT5</accession>
<keyword evidence="2" id="KW-1185">Reference proteome</keyword>
<evidence type="ECO:0008006" key="3">
    <source>
        <dbReference type="Google" id="ProtNLM"/>
    </source>
</evidence>
<protein>
    <recommendedName>
        <fullName evidence="3">ASCH domain-containing protein</fullName>
    </recommendedName>
</protein>
<organism evidence="1 2">
    <name type="scientific">Ectopseudomonas chengduensis</name>
    <dbReference type="NCBI Taxonomy" id="489632"/>
    <lineage>
        <taxon>Bacteria</taxon>
        <taxon>Pseudomonadati</taxon>
        <taxon>Pseudomonadota</taxon>
        <taxon>Gammaproteobacteria</taxon>
        <taxon>Pseudomonadales</taxon>
        <taxon>Pseudomonadaceae</taxon>
        <taxon>Ectopseudomonas</taxon>
    </lineage>
</organism>
<dbReference type="EMBL" id="FMZQ01000007">
    <property type="protein sequence ID" value="SDC83543.1"/>
    <property type="molecule type" value="Genomic_DNA"/>
</dbReference>
<reference evidence="2" key="1">
    <citation type="submission" date="2016-10" db="EMBL/GenBank/DDBJ databases">
        <authorList>
            <person name="Varghese N."/>
            <person name="Submissions S."/>
        </authorList>
    </citation>
    <scope>NUCLEOTIDE SEQUENCE [LARGE SCALE GENOMIC DNA]</scope>
    <source>
        <strain evidence="2">DSM 26382</strain>
    </source>
</reference>
<dbReference type="Proteomes" id="UP000199467">
    <property type="component" value="Unassembled WGS sequence"/>
</dbReference>
<name>A0A1G6PTT5_9GAMM</name>
<proteinExistence type="predicted"/>
<dbReference type="AlphaFoldDB" id="A0A1G6PTT5"/>
<evidence type="ECO:0000313" key="1">
    <source>
        <dbReference type="EMBL" id="SDC83543.1"/>
    </source>
</evidence>
<dbReference type="RefSeq" id="WP_017362254.1">
    <property type="nucleotide sequence ID" value="NZ_FMZQ01000007.1"/>
</dbReference>